<sequence>MDSSPSADLVFDRKWVLEQIGGDAGLLHDIIEVFLVDCPDIRQQINAALHAGELKALHAAAHCAKSAVGNFGAPAAVKAAIELEEATKKGETAQLERLTNSLCQALIEVENTLRLELV</sequence>
<evidence type="ECO:0000313" key="4">
    <source>
        <dbReference type="EMBL" id="MET7014661.1"/>
    </source>
</evidence>
<dbReference type="Pfam" id="PF01627">
    <property type="entry name" value="Hpt"/>
    <property type="match status" value="1"/>
</dbReference>
<protein>
    <submittedName>
        <fullName evidence="4">Hpt domain-containing protein</fullName>
    </submittedName>
</protein>
<reference evidence="4 5" key="1">
    <citation type="submission" date="2024-07" db="EMBL/GenBank/DDBJ databases">
        <title>Uliginosibacterium flavum JJ3220;KACC:17644.</title>
        <authorList>
            <person name="Kim M.K."/>
        </authorList>
    </citation>
    <scope>NUCLEOTIDE SEQUENCE [LARGE SCALE GENOMIC DNA]</scope>
    <source>
        <strain evidence="4 5">KACC:17644</strain>
    </source>
</reference>
<gene>
    <name evidence="4" type="ORF">ABXR19_10720</name>
</gene>
<dbReference type="Gene3D" id="1.20.120.160">
    <property type="entry name" value="HPT domain"/>
    <property type="match status" value="1"/>
</dbReference>
<evidence type="ECO:0000256" key="2">
    <source>
        <dbReference type="PROSITE-ProRule" id="PRU00110"/>
    </source>
</evidence>
<dbReference type="SUPFAM" id="SSF47226">
    <property type="entry name" value="Histidine-containing phosphotransfer domain, HPT domain"/>
    <property type="match status" value="1"/>
</dbReference>
<keyword evidence="2" id="KW-0597">Phosphoprotein</keyword>
<organism evidence="4 5">
    <name type="scientific">Uliginosibacterium flavum</name>
    <dbReference type="NCBI Taxonomy" id="1396831"/>
    <lineage>
        <taxon>Bacteria</taxon>
        <taxon>Pseudomonadati</taxon>
        <taxon>Pseudomonadota</taxon>
        <taxon>Betaproteobacteria</taxon>
        <taxon>Rhodocyclales</taxon>
        <taxon>Zoogloeaceae</taxon>
        <taxon>Uliginosibacterium</taxon>
    </lineage>
</organism>
<dbReference type="RefSeq" id="WP_354601122.1">
    <property type="nucleotide sequence ID" value="NZ_JBEWZI010000010.1"/>
</dbReference>
<accession>A0ABV2TL58</accession>
<comment type="caution">
    <text evidence="4">The sequence shown here is derived from an EMBL/GenBank/DDBJ whole genome shotgun (WGS) entry which is preliminary data.</text>
</comment>
<feature type="domain" description="HPt" evidence="3">
    <location>
        <begin position="23"/>
        <end position="118"/>
    </location>
</feature>
<keyword evidence="1" id="KW-0902">Two-component regulatory system</keyword>
<dbReference type="InterPro" id="IPR036641">
    <property type="entry name" value="HPT_dom_sf"/>
</dbReference>
<evidence type="ECO:0000256" key="1">
    <source>
        <dbReference type="ARBA" id="ARBA00023012"/>
    </source>
</evidence>
<dbReference type="Proteomes" id="UP001549691">
    <property type="component" value="Unassembled WGS sequence"/>
</dbReference>
<dbReference type="EMBL" id="JBEWZI010000010">
    <property type="protein sequence ID" value="MET7014661.1"/>
    <property type="molecule type" value="Genomic_DNA"/>
</dbReference>
<proteinExistence type="predicted"/>
<feature type="modified residue" description="Phosphohistidine" evidence="2">
    <location>
        <position position="62"/>
    </location>
</feature>
<name>A0ABV2TL58_9RHOO</name>
<dbReference type="InterPro" id="IPR008207">
    <property type="entry name" value="Sig_transdc_His_kin_Hpt_dom"/>
</dbReference>
<dbReference type="PROSITE" id="PS50894">
    <property type="entry name" value="HPT"/>
    <property type="match status" value="1"/>
</dbReference>
<keyword evidence="5" id="KW-1185">Reference proteome</keyword>
<evidence type="ECO:0000313" key="5">
    <source>
        <dbReference type="Proteomes" id="UP001549691"/>
    </source>
</evidence>
<evidence type="ECO:0000259" key="3">
    <source>
        <dbReference type="PROSITE" id="PS50894"/>
    </source>
</evidence>